<dbReference type="EMBL" id="QCZG01000028">
    <property type="protein sequence ID" value="PWA09473.1"/>
    <property type="molecule type" value="Genomic_DNA"/>
</dbReference>
<gene>
    <name evidence="1" type="ORF">DCC39_12920</name>
</gene>
<sequence>MKKSSPFVKIKIAITFDVASKVAYDKSRSQNSEARNYFGQESEFKGQTGVRQITFTNVKPEMEV</sequence>
<proteinExistence type="predicted"/>
<evidence type="ECO:0000313" key="2">
    <source>
        <dbReference type="Proteomes" id="UP000245998"/>
    </source>
</evidence>
<dbReference type="RefSeq" id="WP_116555323.1">
    <property type="nucleotide sequence ID" value="NZ_QCZG01000028.1"/>
</dbReference>
<dbReference type="AlphaFoldDB" id="A0A2U1JXC8"/>
<accession>A0A2U1JXC8</accession>
<keyword evidence="2" id="KW-1185">Reference proteome</keyword>
<evidence type="ECO:0000313" key="1">
    <source>
        <dbReference type="EMBL" id="PWA09473.1"/>
    </source>
</evidence>
<organism evidence="1 2">
    <name type="scientific">Pueribacillus theae</name>
    <dbReference type="NCBI Taxonomy" id="2171751"/>
    <lineage>
        <taxon>Bacteria</taxon>
        <taxon>Bacillati</taxon>
        <taxon>Bacillota</taxon>
        <taxon>Bacilli</taxon>
        <taxon>Bacillales</taxon>
        <taxon>Bacillaceae</taxon>
        <taxon>Pueribacillus</taxon>
    </lineage>
</organism>
<dbReference type="Proteomes" id="UP000245998">
    <property type="component" value="Unassembled WGS sequence"/>
</dbReference>
<reference evidence="1 2" key="1">
    <citation type="submission" date="2018-04" db="EMBL/GenBank/DDBJ databases">
        <title>Camelliibacillus theae gen. nov., sp. nov., isolated from Pu'er tea.</title>
        <authorList>
            <person name="Niu L."/>
        </authorList>
    </citation>
    <scope>NUCLEOTIDE SEQUENCE [LARGE SCALE GENOMIC DNA]</scope>
    <source>
        <strain evidence="1 2">T8</strain>
    </source>
</reference>
<comment type="caution">
    <text evidence="1">The sequence shown here is derived from an EMBL/GenBank/DDBJ whole genome shotgun (WGS) entry which is preliminary data.</text>
</comment>
<protein>
    <submittedName>
        <fullName evidence="1">Uncharacterized protein</fullName>
    </submittedName>
</protein>
<name>A0A2U1JXC8_9BACI</name>